<evidence type="ECO:0000256" key="1">
    <source>
        <dbReference type="SAM" id="Coils"/>
    </source>
</evidence>
<feature type="coiled-coil region" evidence="1">
    <location>
        <begin position="4512"/>
        <end position="4546"/>
    </location>
</feature>
<feature type="domain" description="U-box" evidence="3">
    <location>
        <begin position="4546"/>
        <end position="4616"/>
    </location>
</feature>
<evidence type="ECO:0000256" key="2">
    <source>
        <dbReference type="SAM" id="MobiDB-lite"/>
    </source>
</evidence>
<dbReference type="PANTHER" id="PTHR15600:SF42">
    <property type="entry name" value="SACSIN"/>
    <property type="match status" value="1"/>
</dbReference>
<dbReference type="InParanoid" id="F0YK89"/>
<feature type="region of interest" description="Disordered" evidence="2">
    <location>
        <begin position="3592"/>
        <end position="3627"/>
    </location>
</feature>
<evidence type="ECO:0000313" key="5">
    <source>
        <dbReference type="Proteomes" id="UP000002729"/>
    </source>
</evidence>
<dbReference type="InterPro" id="IPR036890">
    <property type="entry name" value="HATPase_C_sf"/>
</dbReference>
<dbReference type="PANTHER" id="PTHR15600">
    <property type="entry name" value="SACSIN"/>
    <property type="match status" value="1"/>
</dbReference>
<evidence type="ECO:0000259" key="3">
    <source>
        <dbReference type="PROSITE" id="PS51698"/>
    </source>
</evidence>
<dbReference type="InterPro" id="IPR013083">
    <property type="entry name" value="Znf_RING/FYVE/PHD"/>
</dbReference>
<dbReference type="NCBIfam" id="NF047352">
    <property type="entry name" value="P_loop_sacsin"/>
    <property type="match status" value="2"/>
</dbReference>
<gene>
    <name evidence="4" type="ORF">AURANDRAFT_67157</name>
</gene>
<dbReference type="EMBL" id="GL833151">
    <property type="protein sequence ID" value="EGB04495.1"/>
    <property type="molecule type" value="Genomic_DNA"/>
</dbReference>
<proteinExistence type="predicted"/>
<protein>
    <recommendedName>
        <fullName evidence="3">U-box domain-containing protein</fullName>
    </recommendedName>
</protein>
<dbReference type="CDD" id="cd16655">
    <property type="entry name" value="RING-Ubox_WDSUB1-like"/>
    <property type="match status" value="1"/>
</dbReference>
<dbReference type="InterPro" id="IPR058210">
    <property type="entry name" value="SACS/Nov_dom"/>
</dbReference>
<dbReference type="GeneID" id="20226101"/>
<name>F0YK89_AURAN</name>
<feature type="compositionally biased region" description="Basic and acidic residues" evidence="2">
    <location>
        <begin position="4446"/>
        <end position="4456"/>
    </location>
</feature>
<evidence type="ECO:0000313" key="4">
    <source>
        <dbReference type="EMBL" id="EGB04495.1"/>
    </source>
</evidence>
<dbReference type="SUPFAM" id="SSF55874">
    <property type="entry name" value="ATPase domain of HSP90 chaperone/DNA topoisomerase II/histidine kinase"/>
    <property type="match status" value="2"/>
</dbReference>
<dbReference type="SMART" id="SM00504">
    <property type="entry name" value="Ubox"/>
    <property type="match status" value="1"/>
</dbReference>
<dbReference type="InterPro" id="IPR052972">
    <property type="entry name" value="Sacsin_chaperone_reg"/>
</dbReference>
<dbReference type="OrthoDB" id="1262810at2759"/>
<dbReference type="SUPFAM" id="SSF57850">
    <property type="entry name" value="RING/U-box"/>
    <property type="match status" value="1"/>
</dbReference>
<dbReference type="GO" id="GO:0004842">
    <property type="term" value="F:ubiquitin-protein transferase activity"/>
    <property type="evidence" value="ECO:0007669"/>
    <property type="project" value="InterPro"/>
</dbReference>
<dbReference type="Pfam" id="PF25794">
    <property type="entry name" value="SACS"/>
    <property type="match status" value="2"/>
</dbReference>
<dbReference type="OMA" id="WEPDMGE"/>
<reference evidence="4 5" key="1">
    <citation type="journal article" date="2011" name="Proc. Natl. Acad. Sci. U.S.A.">
        <title>Niche of harmful alga Aureococcus anophagefferens revealed through ecogenomics.</title>
        <authorList>
            <person name="Gobler C.J."/>
            <person name="Berry D.L."/>
            <person name="Dyhrman S.T."/>
            <person name="Wilhelm S.W."/>
            <person name="Salamov A."/>
            <person name="Lobanov A.V."/>
            <person name="Zhang Y."/>
            <person name="Collier J.L."/>
            <person name="Wurch L.L."/>
            <person name="Kustka A.B."/>
            <person name="Dill B.D."/>
            <person name="Shah M."/>
            <person name="VerBerkmoes N.C."/>
            <person name="Kuo A."/>
            <person name="Terry A."/>
            <person name="Pangilinan J."/>
            <person name="Lindquist E.A."/>
            <person name="Lucas S."/>
            <person name="Paulsen I.T."/>
            <person name="Hattenrath-Lehmann T.K."/>
            <person name="Talmage S.C."/>
            <person name="Walker E.A."/>
            <person name="Koch F."/>
            <person name="Burson A.M."/>
            <person name="Marcoval M.A."/>
            <person name="Tang Y.Z."/>
            <person name="Lecleir G.R."/>
            <person name="Coyne K.J."/>
            <person name="Berg G.M."/>
            <person name="Bertrand E.M."/>
            <person name="Saito M.A."/>
            <person name="Gladyshev V.N."/>
            <person name="Grigoriev I.V."/>
        </authorList>
    </citation>
    <scope>NUCLEOTIDE SEQUENCE [LARGE SCALE GENOMIC DNA]</scope>
    <source>
        <strain evidence="5">CCMP 1984</strain>
    </source>
</reference>
<dbReference type="RefSeq" id="XP_009040882.1">
    <property type="nucleotide sequence ID" value="XM_009042634.1"/>
</dbReference>
<dbReference type="KEGG" id="aaf:AURANDRAFT_67157"/>
<organism evidence="5">
    <name type="scientific">Aureococcus anophagefferens</name>
    <name type="common">Harmful bloom alga</name>
    <dbReference type="NCBI Taxonomy" id="44056"/>
    <lineage>
        <taxon>Eukaryota</taxon>
        <taxon>Sar</taxon>
        <taxon>Stramenopiles</taxon>
        <taxon>Ochrophyta</taxon>
        <taxon>Pelagophyceae</taxon>
        <taxon>Pelagomonadales</taxon>
        <taxon>Pelagomonadaceae</taxon>
        <taxon>Aureococcus</taxon>
    </lineage>
</organism>
<feature type="region of interest" description="Disordered" evidence="2">
    <location>
        <begin position="4446"/>
        <end position="4481"/>
    </location>
</feature>
<sequence length="4616" mass="477911">MSRSFGDDFGQRIDLAVRIREILRNYPEGTSIVKELVQNADDAGARTVAICVDARRHAARSCASAAAEELQGPALLCYNDALFREADFASIQRLGDSVKRSDTTKTGRFGIGFNSVYHLTEVPSFASGSKVVWFDPQCAFLPDVDPRNPGKMVDILKNPDVLRSSADMFAGFDGAFGWTGGESYAGTLFRLPLRTEEQAKTSKLSDRHHTAASLAPLLGDVAAQAAEMLLFLKAVERVAVYKWAPGAAKPELVHEAAIRDVTPQLRHLRAAPLRGPAPATADFALDIADGSDRQSWVVRGQMGGKTASVLAARAAARGDKLLPWAAVAARPDVAKPFDGRAYCFLPLPRKTGLKNVHVNGFFELSSNRRDLWAAGAEDERGGAADARGAWLCAWNAALLADVAAPCLGRALEAAANSPGAGALWPDATFFKRSRAPDAALWRVLGAAALADVRDTNRCCLRTATGKIVAPADAIVVPPPAGAFGDGPGVPADRPERDAVVAALADRGVAVVAAADGVLAALAPATAASPEGRGVVRVVTARGFCEALAGGDAPRDRESGLALLRYACRHLGDDWAALDGCRLLPLNGGGFGVLAALPPSRPHLEAMGFSPAAVRSAVRASKGEEDGAVAALLSGEPPAFPAYFAPEARDLPLLPPRTAADIAACPENFPEPLLARLNGVGISPELAPDVARLCLAKGDGWATPWDADAAPAAESTFLDAAGRPTAPWYAAFWTLALRGGDAQATLAALGEDLPVLPTADGVACTLAKGNPVVARGVAGFVEVLTRAGCVRAHACLELHDPGHALFSYVHDASTRRGALAALRAAPRGVAAGDAAAARAFLAERRHAADDADAAQTARRLAIWPRFGGALGGLEGAVVLGWAPDGCYAAALDGTVVVLESDAERAYAAQLGRAPLDRAAFFLERVAPLLAADDPPRDLLVAVLRDGLADAKLRNTLRDRLRVPTRAGGVARPRDLYDFDRAVDGGAALGDLLPDALLPAFHGDEDDALAALRGLGLRRDLDWPAVLACAAAVEASGDAATGARLLGALDARADALLGDGPPARAAKKPDHWFGRVFGGGDAKGDADAAAAEAARARARLDRAQNASRLAALRWLPVAAGPPPVEAPEAADEPAAPADDAVEALDAPATRPARPRGPEDDAARLPWLADPPALAAPSAARPYRDAWACSATTPLVDAAACGDARHALLRRAFGWDAPVGVDTVARQLAAVAAAEHSDGAALAALVPRLYGVLDASIRTDAASTAAILAGLGDGCPSVYVAAGATRFARPDDVAFAGGDVATAPYLHRVPPDLACFRHFLEAVGVRKRFGPADYAGVLQRLKQPDGAPLAQDDLDLALRLVFALGADASLTAEKCVDMDVVAPDEAGALRPCRELVFDDAPWLRDAKADFRVTHPTVAAAHAKKLGARSLRRALLDRGLAAGAEKASIFGDNVETEAFGQRESLTRRLAHILQLYPEGSGILNELVQNADDAGASEVRVLLDARSAATRGAQSLLSAGLAAWQGPALCVSNDAGFTESDWRNLVRVGQGSKLENFKTTGRFGLGFNSVYHLTDVPQVASGDHVLFLDPHADGLVPGATPQRPGLRVKFTGGADLPAAFPDQFASWADCGCDLEKPLEGTLFRLPLRSRAAAATSEISKQHYGVEEAEALLEQFKAQATSVLLFLRHVRAVTVTVLRDGGESETVFRAAAREDPLGSPDVDGAAVLAGENPRASADDPLAALGGATKAEFYARLLATPEASLPRRLAKVTVAFEARGAVAVEAYAVSSCVGGGAARAMACAPEHAGHKFVPFGGVAARLGARGGGRCYTFLPVPVRTGLPVDVNGYFELSSNRRDVWHGEDMAGAGRLKSEWNVALLRDVVAVAYARLLLALGAAGADLWPLEAGAGPCWDACRAAVFDEARELPLLTTDLDGGRAIEPKRCVAARAEDGAIADLLLLERLPVVALEPALHAALVASKCVGAECSPKFVRAFYAKSGATYAAGHARAGQRRASLATPEGVAALCAYALADAPADVAALPFNLTVDGSLGLLGGDGPVVSVADPATPEFRILEPVVPRVLAHAAVAPVLLAKLPKTSDATRAAPPDAAAVGRAVAKARFDAPPGDVVAWDPPAAGAGSRAWVGDVWAWLAANDAQKTLAATHALAPCVAGEGDEHPRALRDWLAEAAAAGGALDGLPEAKIFKVLGSHRHAALAAGAALPPPRVDAALLNAAAADLDVLEESDRGSRDLLRALKWPRLDDEAFFARAAPAVAAAGDPAAAVAFLRDLGHRAPRLLDGGDVGAVVPCGADGAGRRRAGELYDPAEPGLPELLDADRFPAPAVAGDAEAMRSLRRLGLRRRLDHVGVLASARSVARIARDADDAGDAALKASAATRGRALLRILDGHAEALLEGAGLEGADASDDSGSESDGPIAGRRAWVAALRRERWVPTLEAPPDAEALLPWAGPWLCAPDEARPLDDAWACSASLGLVAKADEPRSEAALAALGWRDDAAPAAVAAQLVALAGRGPGDAAWGVALGLRTPQLYGALGRRLAAERGLSRGEGAFQHAETLLRAAPWLWLGDKWAAGASVAFSAPEVADVDCLHECPAALAAAHGPLLRALGVREAFDAADFARALREGFPGGEPLGESRAATAAALVGLIAASGFESVDELEAAVGGDVLAPDSEGRLAPARRLAVDDAPWLSARMRENAVGALRLCHGAVAGDAALAVGARSLRALLLAEVEATQAVPCPAAPAAGDALEAALPDVLAAADGALGARSVALVFDARTHGAASLVHPALAGAQGPALVLWVDHDGPVGTEALVRLLSPGAAAVGRGLAGAFSLSDCLFALNRDTLHVFDPSGAFLDDGGGEKRPPGPAGRRYQLGDGDLMRKFPNQFEPFAHLPFGVSERGIAAGTILRLPLRGDFFVDGELDVPRVDGLLRSFEAGAERALLFGHALAGVTTHVFSGGNALLPRFSATRSGEKLLPRDGSGSASPGDARRRLLASDRAWLPKSKVGAFLGGLGAAQVFRPPALLYEFRVVVATYDGDGGCASRADAWLALGVLAPSAALREAAAAARDRVGRDADAPLVTLAAKVDGECDGAARLSARGADAGVDLAGVLPNVFVDAPVCVDGDAPATFSGGALERKLCRGGAKLCVRGRWNDALWRAALCDVLPLFLGHLKDRLLMRHALYRFWPRLAFGLGDAAPPPEATAVVDGGGGAPLAVVDAAPLAAAVVDASGAADADTDAACPLHGAAAARAAARRLAAEPLFLSGDGATYVAASGGLFRADPLPFRVEGFLQRRMALLRAPAAVGRDLDAAAPGTARRATPAALRRALAAEDDGKLRGELAAGGPDECWRLASQLLDLCCADAVAAADDGTARGREARQRCWAEVKHLPLIPLEDGSVAACRPRRRVFDGPTTTTGAPLLATPRQSALCPGLARRVVRLRAAKAAPALFDGGPLSLEFATAVGLERFTLATLAAELAAPWGDRLPADRRHFVAEFWREVDFEDPHAVALFGDLPLIPLEGGGALACRHRDAVVAEPSDLRADDAALERELAALARAADAARREAAADEAAADAAEDELERRRCAEMGEDRVARARPRTPPENVADAPRAAEAPTPAGDRDRTRRLFGALRALGAPILEARYWPPDRRGAVVAAANGGSVKAKALRCLGAAPALKWDRLDGAATTALLEELHPCATSPSLVATLRTLPLFKTLGGDFAPLGGEGDLEALSPRALDAVRPYAAPADLAGFLERPATAALRDLYADLRVPEVDVAAAAARVCAPRLKAGDLPPAVERDLVDFLVEHWDPELRRCQPLVDALAPCAFVPVGPAEPDRSAPRAKKRADELLDPQAHEALDAALVPAADCRSAPWLRLLRDLGLKRRVDAKTFLDAAKAAAAAADAGAARRLLKALYTDHALATDDGLLASLAPVAFVPCCDYARGGDVVDDFSSFDALVAPGDRRVAWLGAKVLRPGDAPPRVLWNPLGLRSPPAPATVLAHARRLAADPGAACRAVAPLGGGAHDAWRRGVAPAEAFGALFDYLDAAWDDLSPAVRAALPSFALVPTDLDARRVATVAAASGTAFLELPDDEPWALAPLLFEVPRGLPSRDVLERRFGVLRAPAPGDVAAALRRLGARRLDPNEVRAACRLVGLLARAGGAGDVMVPDATGVPRPASRTFFVDAPHLAARLGAAGAFAAHPRLDGATCAAVGCRRLSEAAAETVQTADRDGDLVGVEPSEAQLKATLRSRELAGALAGLAAESGDGDGADADGLAAELSGFDVRYVSRLETAVALDAGAPAAAARRVAHVDGNGKVLYVAARDLPRGVLSPGAVAAPALLRHLRLPPALAHGFGVLLNAPPKRLRASLALLAGDADGGAGADDRRAALRRGAPGAALDAADAAKIAPAPPGHGFHRGEVVALRRGAGFYYGVVRDADGGAAETVRVETSRRTTDRVAATADAADAPDDGAPPPPPPRDDAAALLETVGALLARAGAPPLDADGAALRGELDAARRALAAARADADDARADAAAARRENAAAVREPPAEFLCAITRECMVDPVIAADGFSYERSAIERWFRAKRTSPQTNAPLASTALVPNIALRGLIEGFHEGR</sequence>
<dbReference type="eggNOG" id="ENOG502QQPY">
    <property type="taxonomic scope" value="Eukaryota"/>
</dbReference>
<dbReference type="Proteomes" id="UP000002729">
    <property type="component" value="Unassembled WGS sequence"/>
</dbReference>
<dbReference type="Gene3D" id="3.30.565.10">
    <property type="entry name" value="Histidine kinase-like ATPase, C-terminal domain"/>
    <property type="match status" value="1"/>
</dbReference>
<dbReference type="Gene3D" id="3.30.40.10">
    <property type="entry name" value="Zinc/RING finger domain, C3HC4 (zinc finger)"/>
    <property type="match status" value="1"/>
</dbReference>
<dbReference type="GO" id="GO:0030544">
    <property type="term" value="F:Hsp70 protein binding"/>
    <property type="evidence" value="ECO:0007669"/>
    <property type="project" value="TreeGrafter"/>
</dbReference>
<feature type="coiled-coil region" evidence="1">
    <location>
        <begin position="3549"/>
        <end position="3583"/>
    </location>
</feature>
<keyword evidence="1" id="KW-0175">Coiled coil</keyword>
<dbReference type="InterPro" id="IPR003613">
    <property type="entry name" value="Ubox_domain"/>
</dbReference>
<dbReference type="PROSITE" id="PS51698">
    <property type="entry name" value="U_BOX"/>
    <property type="match status" value="1"/>
</dbReference>
<accession>F0YK89</accession>
<dbReference type="GO" id="GO:0016567">
    <property type="term" value="P:protein ubiquitination"/>
    <property type="evidence" value="ECO:0007669"/>
    <property type="project" value="InterPro"/>
</dbReference>
<keyword evidence="5" id="KW-1185">Reference proteome</keyword>
<dbReference type="Pfam" id="PF04564">
    <property type="entry name" value="U-box"/>
    <property type="match status" value="1"/>
</dbReference>